<reference evidence="1 2" key="1">
    <citation type="submission" date="2017-04" db="EMBL/GenBank/DDBJ databases">
        <authorList>
            <person name="Afonso C.L."/>
            <person name="Miller P.J."/>
            <person name="Scott M.A."/>
            <person name="Spackman E."/>
            <person name="Goraichik I."/>
            <person name="Dimitrov K.M."/>
            <person name="Suarez D.L."/>
            <person name="Swayne D.E."/>
        </authorList>
    </citation>
    <scope>NUCLEOTIDE SEQUENCE [LARGE SCALE GENOMIC DNA]</scope>
    <source>
        <strain evidence="1 2">N3/975</strain>
    </source>
</reference>
<name>A0A1X7HG28_9BACL</name>
<dbReference type="Gene3D" id="3.40.50.300">
    <property type="entry name" value="P-loop containing nucleotide triphosphate hydrolases"/>
    <property type="match status" value="1"/>
</dbReference>
<dbReference type="RefSeq" id="WP_208914134.1">
    <property type="nucleotide sequence ID" value="NZ_LT840184.1"/>
</dbReference>
<evidence type="ECO:0000313" key="1">
    <source>
        <dbReference type="EMBL" id="SMF86043.1"/>
    </source>
</evidence>
<organism evidence="1 2">
    <name type="scientific">Paenibacillus uliginis N3/975</name>
    <dbReference type="NCBI Taxonomy" id="1313296"/>
    <lineage>
        <taxon>Bacteria</taxon>
        <taxon>Bacillati</taxon>
        <taxon>Bacillota</taxon>
        <taxon>Bacilli</taxon>
        <taxon>Bacillales</taxon>
        <taxon>Paenibacillaceae</taxon>
        <taxon>Paenibacillus</taxon>
    </lineage>
</organism>
<dbReference type="STRING" id="1313296.SAMN05661091_3259"/>
<protein>
    <submittedName>
        <fullName evidence="1">AAA domain-containing protein</fullName>
    </submittedName>
</protein>
<dbReference type="AlphaFoldDB" id="A0A1X7HG28"/>
<sequence>MIIWINGAFGSGKGQASYELNRRIPDSFLFDPENAGYFIRKNVPDESKVSDFQHYPMWREFNYSMLRYLDETSSRIIIVPMTITDTQYFDEIVGRLRREGVTIHHYTLCASREVLLKRLRSRGDGSESWPAQQIDRCIQGLSHEVFGHHLDTDSMSIDAVVEQIASMSAIDLLPDHRTDARKRLDRILTQIKQIRLFN</sequence>
<dbReference type="SUPFAM" id="SSF52540">
    <property type="entry name" value="P-loop containing nucleoside triphosphate hydrolases"/>
    <property type="match status" value="1"/>
</dbReference>
<proteinExistence type="predicted"/>
<dbReference type="InterPro" id="IPR027417">
    <property type="entry name" value="P-loop_NTPase"/>
</dbReference>
<accession>A0A1X7HG28</accession>
<gene>
    <name evidence="1" type="ORF">SAMN05661091_3259</name>
</gene>
<dbReference type="EMBL" id="LT840184">
    <property type="protein sequence ID" value="SMF86043.1"/>
    <property type="molecule type" value="Genomic_DNA"/>
</dbReference>
<keyword evidence="2" id="KW-1185">Reference proteome</keyword>
<dbReference type="Proteomes" id="UP000192940">
    <property type="component" value="Chromosome I"/>
</dbReference>
<evidence type="ECO:0000313" key="2">
    <source>
        <dbReference type="Proteomes" id="UP000192940"/>
    </source>
</evidence>
<dbReference type="Pfam" id="PF13671">
    <property type="entry name" value="AAA_33"/>
    <property type="match status" value="1"/>
</dbReference>